<dbReference type="AlphaFoldDB" id="A0A380W8M5"/>
<dbReference type="Proteomes" id="UP000254343">
    <property type="component" value="Unassembled WGS sequence"/>
</dbReference>
<proteinExistence type="inferred from homology"/>
<dbReference type="SUPFAM" id="SSF109604">
    <property type="entry name" value="HD-domain/PDEase-like"/>
    <property type="match status" value="1"/>
</dbReference>
<dbReference type="Gene3D" id="3.30.420.40">
    <property type="match status" value="1"/>
</dbReference>
<evidence type="ECO:0000259" key="5">
    <source>
        <dbReference type="Pfam" id="PF02541"/>
    </source>
</evidence>
<dbReference type="Gene3D" id="1.10.3210.10">
    <property type="entry name" value="Hypothetical protein af1432"/>
    <property type="match status" value="1"/>
</dbReference>
<dbReference type="GO" id="GO:0006793">
    <property type="term" value="P:phosphorus metabolic process"/>
    <property type="evidence" value="ECO:0007669"/>
    <property type="project" value="InterPro"/>
</dbReference>
<accession>A0A380W8M5</accession>
<dbReference type="InterPro" id="IPR050273">
    <property type="entry name" value="GppA/Ppx_hydrolase"/>
</dbReference>
<evidence type="ECO:0000256" key="4">
    <source>
        <dbReference type="ARBA" id="ARBA00047607"/>
    </source>
</evidence>
<dbReference type="InterPro" id="IPR003695">
    <property type="entry name" value="Ppx_GppA_N"/>
</dbReference>
<comment type="catalytic activity">
    <reaction evidence="4">
        <text>[phosphate](n) + H2O = [phosphate](n-1) + phosphate + H(+)</text>
        <dbReference type="Rhea" id="RHEA:21528"/>
        <dbReference type="Rhea" id="RHEA-COMP:9859"/>
        <dbReference type="Rhea" id="RHEA-COMP:14279"/>
        <dbReference type="ChEBI" id="CHEBI:15377"/>
        <dbReference type="ChEBI" id="CHEBI:15378"/>
        <dbReference type="ChEBI" id="CHEBI:16838"/>
        <dbReference type="ChEBI" id="CHEBI:43474"/>
        <dbReference type="EC" id="3.6.1.11"/>
    </reaction>
</comment>
<dbReference type="PANTHER" id="PTHR30005:SF0">
    <property type="entry name" value="RETROGRADE REGULATION PROTEIN 2"/>
    <property type="match status" value="1"/>
</dbReference>
<evidence type="ECO:0000313" key="7">
    <source>
        <dbReference type="EMBL" id="SUU85272.1"/>
    </source>
</evidence>
<evidence type="ECO:0000256" key="1">
    <source>
        <dbReference type="ARBA" id="ARBA00007125"/>
    </source>
</evidence>
<evidence type="ECO:0000313" key="8">
    <source>
        <dbReference type="Proteomes" id="UP000254343"/>
    </source>
</evidence>
<organism evidence="7 8">
    <name type="scientific">Afipia felis</name>
    <name type="common">Cat scratch disease bacillus</name>
    <dbReference type="NCBI Taxonomy" id="1035"/>
    <lineage>
        <taxon>Bacteria</taxon>
        <taxon>Pseudomonadati</taxon>
        <taxon>Pseudomonadota</taxon>
        <taxon>Alphaproteobacteria</taxon>
        <taxon>Hyphomicrobiales</taxon>
        <taxon>Nitrobacteraceae</taxon>
        <taxon>Afipia</taxon>
    </lineage>
</organism>
<dbReference type="Gene3D" id="3.30.420.150">
    <property type="entry name" value="Exopolyphosphatase. Domain 2"/>
    <property type="match status" value="1"/>
</dbReference>
<sequence>MRSHALRPHLSKHRRSKEKTVGVIDIGSNSVRLVVYEELTRSLAPIFNEKVLCGLGRAVQTTGLLGESEVAKALVALRRFHALIKLMKVGRVYAIATAACRDATNGPDFIAKAERICGVEIEVLSGGREAKLSALGVVSGVHKPDGIVGDLGGGSLELIDVRGHRVSAGVTLPLGGLALQDSSQKSIKKAVRIVRTKLADVPQLLEGKGRTFYAVGGTWRALARIHILQSGYPLRVMHGYTLTAASALDFARRLRKLVSNNMLADVETVTEARRPLLAYAALVLEYIILTAQPSTITFSSFGVREGLLFEMLPEHVRRDDGLLSTARHMNNLRSRAPRHADDLIDWTDRFVRIAKVKESPEERRLRHAACFLSDLGWRAHPDYRGDETLHVIANGNFGAASHEERVFLALAVYFRYAGIGEKNQPRTGLSVLLSPAMIERARVVGQMLRVGHLVSAAHPGVLPATHFRARERKLVLSFDRRLASLAGDRIANRFKQLARLVGRSGTLEVR</sequence>
<feature type="domain" description="Exopolyphosphatase C-terminal" evidence="6">
    <location>
        <begin position="322"/>
        <end position="504"/>
    </location>
</feature>
<dbReference type="InterPro" id="IPR048951">
    <property type="entry name" value="Ppx_C"/>
</dbReference>
<dbReference type="InterPro" id="IPR022371">
    <property type="entry name" value="Exopolyphosphatase"/>
</dbReference>
<keyword evidence="3 7" id="KW-0378">Hydrolase</keyword>
<dbReference type="PANTHER" id="PTHR30005">
    <property type="entry name" value="EXOPOLYPHOSPHATASE"/>
    <property type="match status" value="1"/>
</dbReference>
<dbReference type="Pfam" id="PF21697">
    <property type="entry name" value="Ppx_C"/>
    <property type="match status" value="1"/>
</dbReference>
<protein>
    <recommendedName>
        <fullName evidence="2">exopolyphosphatase</fullName>
        <ecNumber evidence="2">3.6.1.11</ecNumber>
    </recommendedName>
</protein>
<evidence type="ECO:0000256" key="2">
    <source>
        <dbReference type="ARBA" id="ARBA00012451"/>
    </source>
</evidence>
<evidence type="ECO:0000256" key="3">
    <source>
        <dbReference type="ARBA" id="ARBA00022801"/>
    </source>
</evidence>
<reference evidence="7 8" key="1">
    <citation type="submission" date="2018-06" db="EMBL/GenBank/DDBJ databases">
        <authorList>
            <consortium name="Pathogen Informatics"/>
            <person name="Doyle S."/>
        </authorList>
    </citation>
    <scope>NUCLEOTIDE SEQUENCE [LARGE SCALE GENOMIC DNA]</scope>
    <source>
        <strain evidence="7 8">NCTC12722</strain>
    </source>
</reference>
<gene>
    <name evidence="7" type="primary">gppA</name>
    <name evidence="7" type="ORF">NCTC12722_02483</name>
</gene>
<dbReference type="CDD" id="cd24052">
    <property type="entry name" value="ASKHA_NBD_HpPPX-GppA-like"/>
    <property type="match status" value="1"/>
</dbReference>
<dbReference type="Pfam" id="PF02541">
    <property type="entry name" value="Ppx-GppA"/>
    <property type="match status" value="1"/>
</dbReference>
<evidence type="ECO:0000259" key="6">
    <source>
        <dbReference type="Pfam" id="PF21697"/>
    </source>
</evidence>
<dbReference type="EMBL" id="UIGB01000001">
    <property type="protein sequence ID" value="SUU85272.1"/>
    <property type="molecule type" value="Genomic_DNA"/>
</dbReference>
<dbReference type="EC" id="3.6.1.11" evidence="2"/>
<name>A0A380W8M5_AFIFE</name>
<dbReference type="GO" id="GO:0004309">
    <property type="term" value="F:exopolyphosphatase activity"/>
    <property type="evidence" value="ECO:0007669"/>
    <property type="project" value="UniProtKB-EC"/>
</dbReference>
<dbReference type="SUPFAM" id="SSF53067">
    <property type="entry name" value="Actin-like ATPase domain"/>
    <property type="match status" value="2"/>
</dbReference>
<dbReference type="NCBIfam" id="TIGR03706">
    <property type="entry name" value="exo_poly_only"/>
    <property type="match status" value="1"/>
</dbReference>
<dbReference type="InterPro" id="IPR043129">
    <property type="entry name" value="ATPase_NBD"/>
</dbReference>
<comment type="similarity">
    <text evidence="1">Belongs to the GppA/Ppx family.</text>
</comment>
<feature type="domain" description="Ppx/GppA phosphatase N-terminal" evidence="5">
    <location>
        <begin position="34"/>
        <end position="315"/>
    </location>
</feature>